<feature type="chain" id="PRO_5014114273" description="MetA-pathway of phenol degradation" evidence="2">
    <location>
        <begin position="30"/>
        <end position="376"/>
    </location>
</feature>
<feature type="signal peptide" evidence="2">
    <location>
        <begin position="1"/>
        <end position="29"/>
    </location>
</feature>
<gene>
    <name evidence="3" type="ORF">LFTS_01160</name>
</gene>
<accession>A0A2I2MGU6</accession>
<evidence type="ECO:0008006" key="4">
    <source>
        <dbReference type="Google" id="ProtNLM"/>
    </source>
</evidence>
<sequence length="376" mass="40918" precursor="true">MKRIAYPWTGKVCLSIMILLLCLHQRTWAGEPVTNSSTGTGETEKKTPGKKKLSWNGPDALAAYRTMWNPLSAGPELIPMADTAPPGEFYVRPFFYGQFVQAQYGNGGVHSLSNGFYETQLLSLAEIGVGITDNTQFTIFPSMASIWSSYGGVFNDGTGMSDLTMEIKYRFYVQHPDGDLPSMAFALHLTLPTSDWTNAPVVKGGLPPLARIPSTHYGSPALTPALLTRYIARPLRFYGDVFYTFDFPGNGTLSGVPGKPLIQFGDILQYRFGVEDIVRDASGTGLILEFVGMSGLPFSIDGLPVNGLPVTASGLHVGAFNLWGIQPTFETNITRNLIFSVGVLLPVAGTNQYQSISPNMSLYWYWGPDGGDVVAR</sequence>
<proteinExistence type="predicted"/>
<keyword evidence="2" id="KW-0732">Signal</keyword>
<name>A0A2I2MGU6_9BACT</name>
<organism evidence="3">
    <name type="scientific">Leptospirillum ferriphilum</name>
    <dbReference type="NCBI Taxonomy" id="178606"/>
    <lineage>
        <taxon>Bacteria</taxon>
        <taxon>Pseudomonadati</taxon>
        <taxon>Nitrospirota</taxon>
        <taxon>Nitrospiria</taxon>
        <taxon>Nitrospirales</taxon>
        <taxon>Nitrospiraceae</taxon>
        <taxon>Leptospirillum</taxon>
    </lineage>
</organism>
<protein>
    <recommendedName>
        <fullName evidence="4">MetA-pathway of phenol degradation</fullName>
    </recommendedName>
</protein>
<dbReference type="RefSeq" id="WP_244901118.1">
    <property type="nucleotide sequence ID" value="NZ_OBMB01000001.1"/>
</dbReference>
<dbReference type="AlphaFoldDB" id="A0A2I2MGU6"/>
<reference evidence="3" key="1">
    <citation type="submission" date="2017-12" db="EMBL/GenBank/DDBJ databases">
        <authorList>
            <consortium name="SysMetEx"/>
        </authorList>
    </citation>
    <scope>NUCLEOTIDE SEQUENCE</scope>
    <source>
        <strain evidence="3">Pb_238</strain>
    </source>
</reference>
<feature type="region of interest" description="Disordered" evidence="1">
    <location>
        <begin position="32"/>
        <end position="52"/>
    </location>
</feature>
<evidence type="ECO:0000313" key="3">
    <source>
        <dbReference type="EMBL" id="SOU92533.1"/>
    </source>
</evidence>
<dbReference type="EMBL" id="LT966316">
    <property type="protein sequence ID" value="SOU92533.1"/>
    <property type="molecule type" value="Genomic_DNA"/>
</dbReference>
<evidence type="ECO:0000256" key="2">
    <source>
        <dbReference type="SAM" id="SignalP"/>
    </source>
</evidence>
<evidence type="ECO:0000256" key="1">
    <source>
        <dbReference type="SAM" id="MobiDB-lite"/>
    </source>
</evidence>